<dbReference type="Pfam" id="PF04397">
    <property type="entry name" value="LytTR"/>
    <property type="match status" value="1"/>
</dbReference>
<dbReference type="AlphaFoldDB" id="A0A831PLS6"/>
<feature type="domain" description="HTH LytTR-type" evidence="1">
    <location>
        <begin position="1"/>
        <end position="54"/>
    </location>
</feature>
<comment type="caution">
    <text evidence="2">The sequence shown here is derived from an EMBL/GenBank/DDBJ whole genome shotgun (WGS) entry which is preliminary data.</text>
</comment>
<dbReference type="Proteomes" id="UP000886047">
    <property type="component" value="Unassembled WGS sequence"/>
</dbReference>
<feature type="non-terminal residue" evidence="2">
    <location>
        <position position="1"/>
    </location>
</feature>
<gene>
    <name evidence="2" type="ORF">ENN90_08150</name>
</gene>
<proteinExistence type="predicted"/>
<accession>A0A831PLS6</accession>
<name>A0A831PLS6_9BACT</name>
<evidence type="ECO:0000259" key="1">
    <source>
        <dbReference type="PROSITE" id="PS50930"/>
    </source>
</evidence>
<sequence>PFFVRTHRAFIINLKKIKSKKGNSLGYRLRLQGTDSEIPVSRNNTRNFSQLLKQFS</sequence>
<organism evidence="2">
    <name type="scientific">Mariniphaga anaerophila</name>
    <dbReference type="NCBI Taxonomy" id="1484053"/>
    <lineage>
        <taxon>Bacteria</taxon>
        <taxon>Pseudomonadati</taxon>
        <taxon>Bacteroidota</taxon>
        <taxon>Bacteroidia</taxon>
        <taxon>Marinilabiliales</taxon>
        <taxon>Prolixibacteraceae</taxon>
        <taxon>Mariniphaga</taxon>
    </lineage>
</organism>
<protein>
    <submittedName>
        <fullName evidence="2">LytTR family transcriptional regulator</fullName>
    </submittedName>
</protein>
<evidence type="ECO:0000313" key="2">
    <source>
        <dbReference type="EMBL" id="HDR51577.1"/>
    </source>
</evidence>
<dbReference type="Gene3D" id="2.40.50.1020">
    <property type="entry name" value="LytTr DNA-binding domain"/>
    <property type="match status" value="1"/>
</dbReference>
<dbReference type="GO" id="GO:0003677">
    <property type="term" value="F:DNA binding"/>
    <property type="evidence" value="ECO:0007669"/>
    <property type="project" value="InterPro"/>
</dbReference>
<reference evidence="2" key="1">
    <citation type="journal article" date="2020" name="mSystems">
        <title>Genome- and Community-Level Interaction Insights into Carbon Utilization and Element Cycling Functions of Hydrothermarchaeota in Hydrothermal Sediment.</title>
        <authorList>
            <person name="Zhou Z."/>
            <person name="Liu Y."/>
            <person name="Xu W."/>
            <person name="Pan J."/>
            <person name="Luo Z.H."/>
            <person name="Li M."/>
        </authorList>
    </citation>
    <scope>NUCLEOTIDE SEQUENCE [LARGE SCALE GENOMIC DNA]</scope>
    <source>
        <strain evidence="2">SpSt-1217</strain>
    </source>
</reference>
<dbReference type="EMBL" id="DSDK01000448">
    <property type="protein sequence ID" value="HDR51577.1"/>
    <property type="molecule type" value="Genomic_DNA"/>
</dbReference>
<dbReference type="PROSITE" id="PS50930">
    <property type="entry name" value="HTH_LYTTR"/>
    <property type="match status" value="1"/>
</dbReference>
<dbReference type="InterPro" id="IPR007492">
    <property type="entry name" value="LytTR_DNA-bd_dom"/>
</dbReference>